<keyword evidence="3" id="KW-1185">Reference proteome</keyword>
<dbReference type="EMBL" id="CP001013">
    <property type="protein sequence ID" value="ACB34141.1"/>
    <property type="molecule type" value="Genomic_DNA"/>
</dbReference>
<dbReference type="PANTHER" id="PTHR17985:SF8">
    <property type="entry name" value="TRANSPORT AND GOLGI ORGANIZATION PROTEIN 2 HOMOLOG"/>
    <property type="match status" value="1"/>
</dbReference>
<dbReference type="Pfam" id="PF05742">
    <property type="entry name" value="TANGO2"/>
    <property type="match status" value="1"/>
</dbReference>
<dbReference type="PANTHER" id="PTHR17985">
    <property type="entry name" value="SER/THR-RICH PROTEIN T10 IN DGCR REGION"/>
    <property type="match status" value="1"/>
</dbReference>
<sequence length="319" mass="34603" precursor="true">MCLAAFALGLSARFPLVLAANRDEFHARPTEGLAWWPPTSEGTEILAGRDLQAGGTWMGLSAAGRLALLTNIRAPSRQQADAPSRGNIVTRWLTTCQRTDRFWMQTALSGHNGFNLIAADFSRGDLYWMSSAHASPLRLDHGLFGLSNGSLDEPWPKVVALKQQLGLALQRAQDCPASTPDELASNLLAALGDSRVASDDQLPATGIALELERQLSACFIRTPDGRYGTRCSTVLITEQRGDGLVTTVYERSHAIAGRPSQLRRATLHDWPPRPAGDALLLPLGAQRPMLVHHHPQPHRSAAARFPVMLSDFDATAVRG</sequence>
<dbReference type="Proteomes" id="UP000001693">
    <property type="component" value="Chromosome"/>
</dbReference>
<evidence type="ECO:0000313" key="3">
    <source>
        <dbReference type="Proteomes" id="UP000001693"/>
    </source>
</evidence>
<reference evidence="2 3" key="1">
    <citation type="submission" date="2008-03" db="EMBL/GenBank/DDBJ databases">
        <title>Complete sequence of Leptothrix cholodnii SP-6.</title>
        <authorList>
            <consortium name="US DOE Joint Genome Institute"/>
            <person name="Copeland A."/>
            <person name="Lucas S."/>
            <person name="Lapidus A."/>
            <person name="Glavina del Rio T."/>
            <person name="Dalin E."/>
            <person name="Tice H."/>
            <person name="Bruce D."/>
            <person name="Goodwin L."/>
            <person name="Pitluck S."/>
            <person name="Chertkov O."/>
            <person name="Brettin T."/>
            <person name="Detter J.C."/>
            <person name="Han C."/>
            <person name="Kuske C.R."/>
            <person name="Schmutz J."/>
            <person name="Larimer F."/>
            <person name="Land M."/>
            <person name="Hauser L."/>
            <person name="Kyrpides N."/>
            <person name="Lykidis A."/>
            <person name="Emerson D."/>
            <person name="Richardson P."/>
        </authorList>
    </citation>
    <scope>NUCLEOTIDE SEQUENCE [LARGE SCALE GENOMIC DNA]</scope>
    <source>
        <strain evidence="3">ATCC 51168 / LMG 8142 / SP-6</strain>
    </source>
</reference>
<dbReference type="eggNOG" id="COG3332">
    <property type="taxonomic scope" value="Bacteria"/>
</dbReference>
<dbReference type="STRING" id="395495.Lcho_1874"/>
<dbReference type="KEGG" id="lch:Lcho_1874"/>
<name>B1Y014_LEPCP</name>
<dbReference type="RefSeq" id="WP_012346902.1">
    <property type="nucleotide sequence ID" value="NC_010524.1"/>
</dbReference>
<feature type="chain" id="PRO_5002772668" description="NRDE family protein" evidence="1">
    <location>
        <begin position="20"/>
        <end position="319"/>
    </location>
</feature>
<dbReference type="InterPro" id="IPR008551">
    <property type="entry name" value="TANGO2"/>
</dbReference>
<evidence type="ECO:0008006" key="4">
    <source>
        <dbReference type="Google" id="ProtNLM"/>
    </source>
</evidence>
<accession>B1Y014</accession>
<evidence type="ECO:0000313" key="2">
    <source>
        <dbReference type="EMBL" id="ACB34141.1"/>
    </source>
</evidence>
<feature type="signal peptide" evidence="1">
    <location>
        <begin position="1"/>
        <end position="19"/>
    </location>
</feature>
<keyword evidence="1" id="KW-0732">Signal</keyword>
<organism evidence="2 3">
    <name type="scientific">Leptothrix cholodnii (strain ATCC 51168 / LMG 8142 / SP-6)</name>
    <name type="common">Leptothrix discophora (strain SP-6)</name>
    <dbReference type="NCBI Taxonomy" id="395495"/>
    <lineage>
        <taxon>Bacteria</taxon>
        <taxon>Pseudomonadati</taxon>
        <taxon>Pseudomonadota</taxon>
        <taxon>Betaproteobacteria</taxon>
        <taxon>Burkholderiales</taxon>
        <taxon>Sphaerotilaceae</taxon>
        <taxon>Leptothrix</taxon>
    </lineage>
</organism>
<proteinExistence type="predicted"/>
<evidence type="ECO:0000256" key="1">
    <source>
        <dbReference type="SAM" id="SignalP"/>
    </source>
</evidence>
<dbReference type="AlphaFoldDB" id="B1Y014"/>
<protein>
    <recommendedName>
        <fullName evidence="4">NRDE family protein</fullName>
    </recommendedName>
</protein>
<gene>
    <name evidence="2" type="ordered locus">Lcho_1874</name>
</gene>
<dbReference type="HOGENOM" id="CLU_047037_1_1_4"/>
<dbReference type="OrthoDB" id="4380123at2"/>